<reference evidence="1 2" key="1">
    <citation type="journal article" date="2017" name="Chemistry">
        <title>Isolation, Biosynthesis and Chemical Modifications of Rubterolones A-F: Rare Tropolone Alkaloids from Actinomadura sp. 5-2.</title>
        <authorList>
            <person name="Guo H."/>
            <person name="Benndorf R."/>
            <person name="Leichnitz D."/>
            <person name="Klassen J.L."/>
            <person name="Vollmers J."/>
            <person name="Gorls H."/>
            <person name="Steinacker M."/>
            <person name="Weigel C."/>
            <person name="Dahse H.M."/>
            <person name="Kaster A.K."/>
            <person name="de Beer Z.W."/>
            <person name="Poulsen M."/>
            <person name="Beemelmanns C."/>
        </authorList>
    </citation>
    <scope>NUCLEOTIDE SEQUENCE [LARGE SCALE GENOMIC DNA]</scope>
    <source>
        <strain evidence="1 2">5-2</strain>
    </source>
</reference>
<sequence>MTEPSRPAPLPGAASMALRGVLDGPPRAARVLARFPAALYLELRGPGEPKVVAVVTSDAARPPNAVVLAAAARDRPFLGVGDRAGARVGEGRVEAGGLVVRARRRFDPRPALGAPSSATVALGLRAVERALAGAAGGLDGHPAPALLAGRCADDDLAGAVETAERIVGLGPGLTPSGDDILAGLLAALRLVGGALRDGARAVRFAEWLGAAVTEDAGTRTTSLSATLLHCAARGETSAEVGALLRGVAGREPPVPALRRLLAVGPASGADLAQGVVAGARAALALAAPHARRATA</sequence>
<comment type="caution">
    <text evidence="1">The sequence shown here is derived from an EMBL/GenBank/DDBJ whole genome shotgun (WGS) entry which is preliminary data.</text>
</comment>
<protein>
    <recommendedName>
        <fullName evidence="3">DUF2877 domain-containing protein</fullName>
    </recommendedName>
</protein>
<evidence type="ECO:0000313" key="1">
    <source>
        <dbReference type="EMBL" id="POM24037.1"/>
    </source>
</evidence>
<dbReference type="AlphaFoldDB" id="A0A2P4UG54"/>
<proteinExistence type="predicted"/>
<dbReference type="InterPro" id="IPR021530">
    <property type="entry name" value="AllH-like"/>
</dbReference>
<dbReference type="Proteomes" id="UP000242367">
    <property type="component" value="Unassembled WGS sequence"/>
</dbReference>
<organism evidence="1 2">
    <name type="scientific">Actinomadura rubteroloni</name>
    <dbReference type="NCBI Taxonomy" id="1926885"/>
    <lineage>
        <taxon>Bacteria</taxon>
        <taxon>Bacillati</taxon>
        <taxon>Actinomycetota</taxon>
        <taxon>Actinomycetes</taxon>
        <taxon>Streptosporangiales</taxon>
        <taxon>Thermomonosporaceae</taxon>
        <taxon>Actinomadura</taxon>
    </lineage>
</organism>
<dbReference type="Pfam" id="PF11392">
    <property type="entry name" value="AllH"/>
    <property type="match status" value="1"/>
</dbReference>
<evidence type="ECO:0008006" key="3">
    <source>
        <dbReference type="Google" id="ProtNLM"/>
    </source>
</evidence>
<dbReference type="EMBL" id="MTBP01000002">
    <property type="protein sequence ID" value="POM24037.1"/>
    <property type="molecule type" value="Genomic_DNA"/>
</dbReference>
<keyword evidence="2" id="KW-1185">Reference proteome</keyword>
<evidence type="ECO:0000313" key="2">
    <source>
        <dbReference type="Proteomes" id="UP000242367"/>
    </source>
</evidence>
<accession>A0A2P4UG54</accession>
<gene>
    <name evidence="1" type="ORF">BTM25_26640</name>
</gene>
<name>A0A2P4UG54_9ACTN</name>